<evidence type="ECO:0000259" key="1">
    <source>
        <dbReference type="Pfam" id="PF07693"/>
    </source>
</evidence>
<dbReference type="InterPro" id="IPR011646">
    <property type="entry name" value="KAP_P-loop"/>
</dbReference>
<comment type="caution">
    <text evidence="2">The sequence shown here is derived from an EMBL/GenBank/DDBJ whole genome shotgun (WGS) entry which is preliminary data.</text>
</comment>
<proteinExistence type="predicted"/>
<reference evidence="2 3" key="1">
    <citation type="submission" date="2024-10" db="EMBL/GenBank/DDBJ databases">
        <authorList>
            <person name="Lu C.-H."/>
        </authorList>
    </citation>
    <scope>NUCLEOTIDE SEQUENCE [LARGE SCALE GENOMIC DNA]</scope>
    <source>
        <strain evidence="2 3">22LXZD03-01</strain>
    </source>
</reference>
<dbReference type="Proteomes" id="UP001617702">
    <property type="component" value="Unassembled WGS sequence"/>
</dbReference>
<organism evidence="2 3">
    <name type="scientific">Pectobacterium jejuense</name>
    <dbReference type="NCBI Taxonomy" id="2974022"/>
    <lineage>
        <taxon>Bacteria</taxon>
        <taxon>Pseudomonadati</taxon>
        <taxon>Pseudomonadota</taxon>
        <taxon>Gammaproteobacteria</taxon>
        <taxon>Enterobacterales</taxon>
        <taxon>Pectobacteriaceae</taxon>
        <taxon>Pectobacterium</taxon>
    </lineage>
</organism>
<evidence type="ECO:0000313" key="2">
    <source>
        <dbReference type="EMBL" id="MFJ5514601.1"/>
    </source>
</evidence>
<sequence length="765" mass="88869">MEKINFNLDLTEYQSDFVSENSIVENSGLWQKAASVTLSDRLRAMGLTAREYKKKIKDSEDQKEKLSCYHHAIFISGTRGAGKTIFLRNIETIWNTQKKTLSDTPSLYFIDTIDPTLLHIDDNFSEVIIASIYAAVEQKLKSIANKGCHQDKFLKALKNLSNALGNKSDFEDLRGIDRIQKYRSGIHLERYFHEFLIASVEILDCDALVLPIDDLDMKIDKAFSTLDDIRRLLSCPLILPIVSGDDDLYQHTTTMEFEGILAKDEKSSNFEERKVAARNLSHAYLTKIFPLHNRLPLQPIAQLLPNLSIKYTGGKGNQEEEYKTYHEKSISLFYAFCHDAEYREGKVSSKTEWLEPGNARELVQRVRLFHPIDLENQNIARRDLWQKFKGLAEIRRQGQALVDATSYLDIIYNSDEKTLFLYNLISFNPFIQNTMYNWGESDYSHIQNRCRAKVNGSENSIDSAIRIAKENIKSINTLWEMPPIEFKKFYFETESDAIIPQSNSSTKKLALIYSYSDDKKRHNVLFGRAFEILFWSILAVTGNLNHNNYQELFNGILKRFHFYSYMVFDVDGIGMELASHEKGEGDNEITEEIIKWIKMNKETLSSFNNVNLLPLLSEVFYNVFSQLHRMKADRDFNILREYFTDITIRFEYIFMNSLLCCLKTEKIMMPDVATMAPSEDIRNRRVFLDKNKNLMNNIDGILTLENKKNSKETPEYYKSIKGNKNSEVGLLLEAMWKHPLFELPYKAQTGKNPCYRIKRYRMSGR</sequence>
<dbReference type="Pfam" id="PF07693">
    <property type="entry name" value="KAP_NTPase"/>
    <property type="match status" value="1"/>
</dbReference>
<feature type="domain" description="KAP NTPase" evidence="1">
    <location>
        <begin position="72"/>
        <end position="270"/>
    </location>
</feature>
<protein>
    <submittedName>
        <fullName evidence="2">Antiviral RADAR system adenosine triphosphatase RdrA</fullName>
    </submittedName>
</protein>
<gene>
    <name evidence="2" type="primary">rdrA</name>
    <name evidence="2" type="ORF">ACIPUH_17595</name>
</gene>
<keyword evidence="3" id="KW-1185">Reference proteome</keyword>
<name>A0ABW8GZ69_9GAMM</name>
<dbReference type="EMBL" id="JBIXLB010000009">
    <property type="protein sequence ID" value="MFJ5514601.1"/>
    <property type="molecule type" value="Genomic_DNA"/>
</dbReference>
<dbReference type="NCBIfam" id="NF041743">
    <property type="entry name" value="RdrA"/>
    <property type="match status" value="1"/>
</dbReference>
<accession>A0ABW8GZ69</accession>
<dbReference type="RefSeq" id="WP_400355466.1">
    <property type="nucleotide sequence ID" value="NZ_JBIXLA010000008.1"/>
</dbReference>
<evidence type="ECO:0000313" key="3">
    <source>
        <dbReference type="Proteomes" id="UP001617702"/>
    </source>
</evidence>